<sequence>MPSPRHWRRKGENVIVQTTCPPTVEAGYVAIPRRAATSQHDLPSSTNPSASSCLCAVTTPSRDSAASTTLISSSASHILAQNNIHHADKLMSTIAPQHSRSPLRLLATAVICAPSPRLELLAPRLKGLADLSDAAAAIQHQSSRSDGREMVAPT</sequence>
<organism evidence="1 2">
    <name type="scientific">Massariosphaeria phaeospora</name>
    <dbReference type="NCBI Taxonomy" id="100035"/>
    <lineage>
        <taxon>Eukaryota</taxon>
        <taxon>Fungi</taxon>
        <taxon>Dikarya</taxon>
        <taxon>Ascomycota</taxon>
        <taxon>Pezizomycotina</taxon>
        <taxon>Dothideomycetes</taxon>
        <taxon>Pleosporomycetidae</taxon>
        <taxon>Pleosporales</taxon>
        <taxon>Pleosporales incertae sedis</taxon>
        <taxon>Massariosphaeria</taxon>
    </lineage>
</organism>
<accession>A0A7C8HYH7</accession>
<evidence type="ECO:0000313" key="2">
    <source>
        <dbReference type="Proteomes" id="UP000481861"/>
    </source>
</evidence>
<evidence type="ECO:0000313" key="1">
    <source>
        <dbReference type="EMBL" id="KAF2865069.1"/>
    </source>
</evidence>
<comment type="caution">
    <text evidence="1">The sequence shown here is derived from an EMBL/GenBank/DDBJ whole genome shotgun (WGS) entry which is preliminary data.</text>
</comment>
<proteinExistence type="predicted"/>
<dbReference type="Proteomes" id="UP000481861">
    <property type="component" value="Unassembled WGS sequence"/>
</dbReference>
<gene>
    <name evidence="1" type="ORF">BDV95DRAFT_613030</name>
</gene>
<dbReference type="EMBL" id="JAADJZ010000037">
    <property type="protein sequence ID" value="KAF2865069.1"/>
    <property type="molecule type" value="Genomic_DNA"/>
</dbReference>
<keyword evidence="2" id="KW-1185">Reference proteome</keyword>
<protein>
    <submittedName>
        <fullName evidence="1">Uncharacterized protein</fullName>
    </submittedName>
</protein>
<name>A0A7C8HYH7_9PLEO</name>
<dbReference type="AlphaFoldDB" id="A0A7C8HYH7"/>
<reference evidence="1 2" key="1">
    <citation type="submission" date="2020-01" db="EMBL/GenBank/DDBJ databases">
        <authorList>
            <consortium name="DOE Joint Genome Institute"/>
            <person name="Haridas S."/>
            <person name="Albert R."/>
            <person name="Binder M."/>
            <person name="Bloem J."/>
            <person name="Labutti K."/>
            <person name="Salamov A."/>
            <person name="Andreopoulos B."/>
            <person name="Baker S.E."/>
            <person name="Barry K."/>
            <person name="Bills G."/>
            <person name="Bluhm B.H."/>
            <person name="Cannon C."/>
            <person name="Castanera R."/>
            <person name="Culley D.E."/>
            <person name="Daum C."/>
            <person name="Ezra D."/>
            <person name="Gonzalez J.B."/>
            <person name="Henrissat B."/>
            <person name="Kuo A."/>
            <person name="Liang C."/>
            <person name="Lipzen A."/>
            <person name="Lutzoni F."/>
            <person name="Magnuson J."/>
            <person name="Mondo S."/>
            <person name="Nolan M."/>
            <person name="Ohm R."/>
            <person name="Pangilinan J."/>
            <person name="Park H.-J.H."/>
            <person name="Ramirez L."/>
            <person name="Alfaro M."/>
            <person name="Sun H."/>
            <person name="Tritt A."/>
            <person name="Yoshinaga Y."/>
            <person name="Zwiers L.-H.L."/>
            <person name="Turgeon B.G."/>
            <person name="Goodwin S.B."/>
            <person name="Spatafora J.W."/>
            <person name="Crous P.W."/>
            <person name="Grigoriev I.V."/>
        </authorList>
    </citation>
    <scope>NUCLEOTIDE SEQUENCE [LARGE SCALE GENOMIC DNA]</scope>
    <source>
        <strain evidence="1 2">CBS 611.86</strain>
    </source>
</reference>